<evidence type="ECO:0000256" key="2">
    <source>
        <dbReference type="PIRSR" id="PIRSR005211-1"/>
    </source>
</evidence>
<keyword evidence="5" id="KW-1185">Reference proteome</keyword>
<dbReference type="Proteomes" id="UP000256845">
    <property type="component" value="Unassembled WGS sequence"/>
</dbReference>
<gene>
    <name evidence="4" type="ORF">DFP90_107162</name>
</gene>
<dbReference type="OrthoDB" id="332676at2"/>
<dbReference type="Gene3D" id="3.40.50.1820">
    <property type="entry name" value="alpha/beta hydrolase"/>
    <property type="match status" value="1"/>
</dbReference>
<evidence type="ECO:0000256" key="1">
    <source>
        <dbReference type="ARBA" id="ARBA00010884"/>
    </source>
</evidence>
<dbReference type="PANTHER" id="PTHR10794">
    <property type="entry name" value="ABHYDROLASE DOMAIN-CONTAINING PROTEIN"/>
    <property type="match status" value="1"/>
</dbReference>
<dbReference type="Pfam" id="PF12146">
    <property type="entry name" value="Hydrolase_4"/>
    <property type="match status" value="1"/>
</dbReference>
<reference evidence="4 5" key="1">
    <citation type="submission" date="2018-07" db="EMBL/GenBank/DDBJ databases">
        <title>Genomic Encyclopedia of Type Strains, Phase III (KMG-III): the genomes of soil and plant-associated and newly described type strains.</title>
        <authorList>
            <person name="Whitman W."/>
        </authorList>
    </citation>
    <scope>NUCLEOTIDE SEQUENCE [LARGE SCALE GENOMIC DNA]</scope>
    <source>
        <strain evidence="4 5">CECT 8488</strain>
    </source>
</reference>
<dbReference type="GO" id="GO:0034338">
    <property type="term" value="F:short-chain carboxylesterase activity"/>
    <property type="evidence" value="ECO:0007669"/>
    <property type="project" value="TreeGrafter"/>
</dbReference>
<comment type="caution">
    <text evidence="4">The sequence shown here is derived from an EMBL/GenBank/DDBJ whole genome shotgun (WGS) entry which is preliminary data.</text>
</comment>
<sequence length="329" mass="36767">MELTFQDFRARGPWFGGDLQTLRNRMTRRLINPLRDRLTGQAEIVKLALPHSPGDHLRVAVNRPARDAQDRPLILLIHGLTGCEGSDNIVITARHFLAQGYPVARLNLRGAGPGASVAQSMYHAGLSADLSVVVRHFRNRPESRHGMVAMAVSLGGNMLLKYLGETGPESGLDAAVSVSAPISLKLAQRRIEKIRNFLYHKVLLHDMLMGLKPLPRMLEPVPGGDLGQIQRIYDFDNLVVAGYHGFRDADHYYQENSARGYLGSIQTPTLMIHAQDDPWIPFESYQALPYNPKITTLLPREGGHVGFHGQGSEQPWHDLQATRFFERFC</sequence>
<evidence type="ECO:0000313" key="5">
    <source>
        <dbReference type="Proteomes" id="UP000256845"/>
    </source>
</evidence>
<comment type="similarity">
    <text evidence="1">Belongs to the AB hydrolase superfamily. AB hydrolase 4 family.</text>
</comment>
<name>A0A3D9HGQ0_9PROT</name>
<evidence type="ECO:0000313" key="4">
    <source>
        <dbReference type="EMBL" id="RED48657.1"/>
    </source>
</evidence>
<feature type="active site" description="Charge relay system" evidence="2">
    <location>
        <position position="304"/>
    </location>
</feature>
<dbReference type="InterPro" id="IPR022742">
    <property type="entry name" value="Hydrolase_4"/>
</dbReference>
<dbReference type="GO" id="GO:0047372">
    <property type="term" value="F:monoacylglycerol lipase activity"/>
    <property type="evidence" value="ECO:0007669"/>
    <property type="project" value="TreeGrafter"/>
</dbReference>
<dbReference type="AlphaFoldDB" id="A0A3D9HGQ0"/>
<dbReference type="InterPro" id="IPR029058">
    <property type="entry name" value="AB_hydrolase_fold"/>
</dbReference>
<feature type="domain" description="Serine aminopeptidase S33" evidence="3">
    <location>
        <begin position="71"/>
        <end position="284"/>
    </location>
</feature>
<feature type="active site" description="Charge relay system" evidence="2">
    <location>
        <position position="153"/>
    </location>
</feature>
<accession>A0A3D9HGQ0</accession>
<protein>
    <recommendedName>
        <fullName evidence="3">Serine aminopeptidase S33 domain-containing protein</fullName>
    </recommendedName>
</protein>
<dbReference type="PIRSF" id="PIRSF005211">
    <property type="entry name" value="Ab_hydro_YheT"/>
    <property type="match status" value="1"/>
</dbReference>
<proteinExistence type="inferred from homology"/>
<dbReference type="InterPro" id="IPR050960">
    <property type="entry name" value="AB_hydrolase_4_sf"/>
</dbReference>
<organism evidence="4 5">
    <name type="scientific">Aestuariispira insulae</name>
    <dbReference type="NCBI Taxonomy" id="1461337"/>
    <lineage>
        <taxon>Bacteria</taxon>
        <taxon>Pseudomonadati</taxon>
        <taxon>Pseudomonadota</taxon>
        <taxon>Alphaproteobacteria</taxon>
        <taxon>Rhodospirillales</taxon>
        <taxon>Kiloniellaceae</taxon>
        <taxon>Aestuariispira</taxon>
    </lineage>
</organism>
<dbReference type="EMBL" id="QRDW01000007">
    <property type="protein sequence ID" value="RED48657.1"/>
    <property type="molecule type" value="Genomic_DNA"/>
</dbReference>
<feature type="active site" description="Charge relay system" evidence="2">
    <location>
        <position position="277"/>
    </location>
</feature>
<evidence type="ECO:0000259" key="3">
    <source>
        <dbReference type="Pfam" id="PF12146"/>
    </source>
</evidence>
<dbReference type="InterPro" id="IPR012020">
    <property type="entry name" value="ABHD4"/>
</dbReference>
<dbReference type="RefSeq" id="WP_115937599.1">
    <property type="nucleotide sequence ID" value="NZ_QRDW01000007.1"/>
</dbReference>
<dbReference type="PANTHER" id="PTHR10794:SF94">
    <property type="entry name" value="ESTERASE YHET-RELATED"/>
    <property type="match status" value="1"/>
</dbReference>
<dbReference type="SUPFAM" id="SSF53474">
    <property type="entry name" value="alpha/beta-Hydrolases"/>
    <property type="match status" value="1"/>
</dbReference>